<keyword evidence="1" id="KW-0223">Dioxygenase</keyword>
<dbReference type="InterPro" id="IPR013785">
    <property type="entry name" value="Aldolase_TIM"/>
</dbReference>
<dbReference type="SUPFAM" id="SSF51412">
    <property type="entry name" value="Inosine monophosphate dehydrogenase (IMPDH)"/>
    <property type="match status" value="1"/>
</dbReference>
<reference evidence="1" key="1">
    <citation type="journal article" date="2023" name="Science">
        <title>Elucidation of the pathway for biosynthesis of saponin adjuvants from the soapbark tree.</title>
        <authorList>
            <person name="Reed J."/>
            <person name="Orme A."/>
            <person name="El-Demerdash A."/>
            <person name="Owen C."/>
            <person name="Martin L.B.B."/>
            <person name="Misra R.C."/>
            <person name="Kikuchi S."/>
            <person name="Rejzek M."/>
            <person name="Martin A.C."/>
            <person name="Harkess A."/>
            <person name="Leebens-Mack J."/>
            <person name="Louveau T."/>
            <person name="Stephenson M.J."/>
            <person name="Osbourn A."/>
        </authorList>
    </citation>
    <scope>NUCLEOTIDE SEQUENCE</scope>
    <source>
        <strain evidence="1">S10</strain>
    </source>
</reference>
<dbReference type="PANTHER" id="PTHR32332:SF20">
    <property type="entry name" value="2-NITROPROPANE DIOXYGENASE-LIKE PROTEIN"/>
    <property type="match status" value="1"/>
</dbReference>
<sequence length="140" mass="15760">MKLGSSWANEVEKRSLDARGYVATLALGAQGISLGTRFLATPESNAHPTYKRKLIELAKTEYTDVFGRARWPGAPQRVLRTPFFNDWKSLPVHENEVNQPIIGHAKIHDRKEGFGVLLVLFQTCLQLVTLKAWQCMLAKV</sequence>
<dbReference type="Pfam" id="PF03060">
    <property type="entry name" value="NMO"/>
    <property type="match status" value="1"/>
</dbReference>
<dbReference type="KEGG" id="qsa:O6P43_031623"/>
<gene>
    <name evidence="1" type="ORF">O6P43_031623</name>
</gene>
<evidence type="ECO:0000313" key="1">
    <source>
        <dbReference type="EMBL" id="KAJ7946734.1"/>
    </source>
</evidence>
<organism evidence="1 2">
    <name type="scientific">Quillaja saponaria</name>
    <name type="common">Soap bark tree</name>
    <dbReference type="NCBI Taxonomy" id="32244"/>
    <lineage>
        <taxon>Eukaryota</taxon>
        <taxon>Viridiplantae</taxon>
        <taxon>Streptophyta</taxon>
        <taxon>Embryophyta</taxon>
        <taxon>Tracheophyta</taxon>
        <taxon>Spermatophyta</taxon>
        <taxon>Magnoliopsida</taxon>
        <taxon>eudicotyledons</taxon>
        <taxon>Gunneridae</taxon>
        <taxon>Pentapetalae</taxon>
        <taxon>rosids</taxon>
        <taxon>fabids</taxon>
        <taxon>Fabales</taxon>
        <taxon>Quillajaceae</taxon>
        <taxon>Quillaja</taxon>
    </lineage>
</organism>
<dbReference type="PANTHER" id="PTHR32332">
    <property type="entry name" value="2-NITROPROPANE DIOXYGENASE"/>
    <property type="match status" value="1"/>
</dbReference>
<evidence type="ECO:0000313" key="2">
    <source>
        <dbReference type="Proteomes" id="UP001163823"/>
    </source>
</evidence>
<proteinExistence type="predicted"/>
<dbReference type="Gene3D" id="3.20.20.70">
    <property type="entry name" value="Aldolase class I"/>
    <property type="match status" value="1"/>
</dbReference>
<accession>A0AAD7KVC4</accession>
<protein>
    <submittedName>
        <fullName evidence="1">2-nitropropane dioxygenase-like protein</fullName>
    </submittedName>
</protein>
<dbReference type="EMBL" id="JARAOO010000013">
    <property type="protein sequence ID" value="KAJ7946734.1"/>
    <property type="molecule type" value="Genomic_DNA"/>
</dbReference>
<dbReference type="GO" id="GO:0051213">
    <property type="term" value="F:dioxygenase activity"/>
    <property type="evidence" value="ECO:0007669"/>
    <property type="project" value="UniProtKB-KW"/>
</dbReference>
<keyword evidence="1" id="KW-0560">Oxidoreductase</keyword>
<dbReference type="Proteomes" id="UP001163823">
    <property type="component" value="Chromosome 13"/>
</dbReference>
<dbReference type="AlphaFoldDB" id="A0AAD7KVC4"/>
<comment type="caution">
    <text evidence="1">The sequence shown here is derived from an EMBL/GenBank/DDBJ whole genome shotgun (WGS) entry which is preliminary data.</text>
</comment>
<keyword evidence="2" id="KW-1185">Reference proteome</keyword>
<name>A0AAD7KVC4_QUISA</name>